<evidence type="ECO:0000313" key="2">
    <source>
        <dbReference type="EMBL" id="KAJ5089628.1"/>
    </source>
</evidence>
<dbReference type="Proteomes" id="UP001149074">
    <property type="component" value="Unassembled WGS sequence"/>
</dbReference>
<dbReference type="GO" id="GO:0005975">
    <property type="term" value="P:carbohydrate metabolic process"/>
    <property type="evidence" value="ECO:0007669"/>
    <property type="project" value="InterPro"/>
</dbReference>
<dbReference type="OrthoDB" id="10036721at2759"/>
<dbReference type="SUPFAM" id="SSF48208">
    <property type="entry name" value="Six-hairpin glycosidases"/>
    <property type="match status" value="1"/>
</dbReference>
<reference evidence="2" key="1">
    <citation type="submission" date="2022-11" db="EMBL/GenBank/DDBJ databases">
        <authorList>
            <person name="Petersen C."/>
        </authorList>
    </citation>
    <scope>NUCLEOTIDE SEQUENCE</scope>
    <source>
        <strain evidence="2">IBT 30761</strain>
    </source>
</reference>
<name>A0A9W9EX43_9EURO</name>
<sequence>MRFKLLLNVAFWAQGLLLPARAAVINSTSVFTPKAIATGQDIKWPDSSPKAFSLDSESPFATIDYGSEVAGYPFFQVSTLEGPVQIEVKYSEPYHGRQHPWSDGPYSFATSLSNVARVETFEVTHTGKLQSPLIKRGQRWQSIRLVAGKSVMFSAVGSTVTMLCSTKIWKPGAKAASLACLENGTQGPIWTIDPVKGAFVHSTRAPPNVETATFENYTLVFEAFIERAGVWWTMVNCPKKTTFANINKTLTPANSILLAKGYDFVNQTTLETYLLDTFTIPFVVHEKQWYKIATVLSGGDRISVQINGTQVFNTSLSDYYTGGSAVSLSGAIGFGWDITPSTTVQAFGERGEYPALEDYQMLGFLSFYHYVNQTNDFDYAAHTWSQWRKQMHWMLSTRNSIDGLIDLASAFLGVSSGGSAVGCLTVETLKGAAGIAEALGHAADAKKYQRTAHDLVLQSINAHLWNEKLGAHAESQ</sequence>
<comment type="caution">
    <text evidence="2">The sequence shown here is derived from an EMBL/GenBank/DDBJ whole genome shotgun (WGS) entry which is preliminary data.</text>
</comment>
<dbReference type="AlphaFoldDB" id="A0A9W9EX43"/>
<evidence type="ECO:0008006" key="4">
    <source>
        <dbReference type="Google" id="ProtNLM"/>
    </source>
</evidence>
<gene>
    <name evidence="2" type="ORF">N7532_008312</name>
</gene>
<dbReference type="InterPro" id="IPR012341">
    <property type="entry name" value="6hp_glycosidase-like_sf"/>
</dbReference>
<keyword evidence="1" id="KW-0732">Signal</keyword>
<dbReference type="GeneID" id="81359783"/>
<reference evidence="2" key="2">
    <citation type="journal article" date="2023" name="IMA Fungus">
        <title>Comparative genomic study of the Penicillium genus elucidates a diverse pangenome and 15 lateral gene transfer events.</title>
        <authorList>
            <person name="Petersen C."/>
            <person name="Sorensen T."/>
            <person name="Nielsen M.R."/>
            <person name="Sondergaard T.E."/>
            <person name="Sorensen J.L."/>
            <person name="Fitzpatrick D.A."/>
            <person name="Frisvad J.C."/>
            <person name="Nielsen K.L."/>
        </authorList>
    </citation>
    <scope>NUCLEOTIDE SEQUENCE</scope>
    <source>
        <strain evidence="2">IBT 30761</strain>
    </source>
</reference>
<evidence type="ECO:0000256" key="1">
    <source>
        <dbReference type="SAM" id="SignalP"/>
    </source>
</evidence>
<proteinExistence type="predicted"/>
<dbReference type="EMBL" id="JAPQKI010000009">
    <property type="protein sequence ID" value="KAJ5089628.1"/>
    <property type="molecule type" value="Genomic_DNA"/>
</dbReference>
<dbReference type="InterPro" id="IPR008928">
    <property type="entry name" value="6-hairpin_glycosidase_sf"/>
</dbReference>
<dbReference type="Gene3D" id="1.50.10.10">
    <property type="match status" value="1"/>
</dbReference>
<dbReference type="PANTHER" id="PTHR34987:SF4">
    <property type="entry name" value="ALPHA-L-RHAMNOSIDASE C-TERMINAL DOMAIN-CONTAINING PROTEIN"/>
    <property type="match status" value="1"/>
</dbReference>
<organism evidence="2 3">
    <name type="scientific">Penicillium argentinense</name>
    <dbReference type="NCBI Taxonomy" id="1131581"/>
    <lineage>
        <taxon>Eukaryota</taxon>
        <taxon>Fungi</taxon>
        <taxon>Dikarya</taxon>
        <taxon>Ascomycota</taxon>
        <taxon>Pezizomycotina</taxon>
        <taxon>Eurotiomycetes</taxon>
        <taxon>Eurotiomycetidae</taxon>
        <taxon>Eurotiales</taxon>
        <taxon>Aspergillaceae</taxon>
        <taxon>Penicillium</taxon>
    </lineage>
</organism>
<feature type="chain" id="PRO_5040784518" description="Alpha-L-rhamnosidase six-hairpin glycosidase domain-containing protein" evidence="1">
    <location>
        <begin position="23"/>
        <end position="476"/>
    </location>
</feature>
<keyword evidence="3" id="KW-1185">Reference proteome</keyword>
<feature type="signal peptide" evidence="1">
    <location>
        <begin position="1"/>
        <end position="22"/>
    </location>
</feature>
<dbReference type="RefSeq" id="XP_056471610.1">
    <property type="nucleotide sequence ID" value="XM_056620804.1"/>
</dbReference>
<protein>
    <recommendedName>
        <fullName evidence="4">Alpha-L-rhamnosidase six-hairpin glycosidase domain-containing protein</fullName>
    </recommendedName>
</protein>
<accession>A0A9W9EX43</accession>
<evidence type="ECO:0000313" key="3">
    <source>
        <dbReference type="Proteomes" id="UP001149074"/>
    </source>
</evidence>
<dbReference type="PANTHER" id="PTHR34987">
    <property type="entry name" value="C, PUTATIVE (AFU_ORTHOLOGUE AFUA_3G02880)-RELATED"/>
    <property type="match status" value="1"/>
</dbReference>
<dbReference type="GO" id="GO:0003824">
    <property type="term" value="F:catalytic activity"/>
    <property type="evidence" value="ECO:0007669"/>
    <property type="project" value="UniProtKB-ARBA"/>
</dbReference>